<feature type="transmembrane region" description="Helical" evidence="4">
    <location>
        <begin position="44"/>
        <end position="67"/>
    </location>
</feature>
<evidence type="ECO:0000313" key="6">
    <source>
        <dbReference type="EMBL" id="MFC3264869.1"/>
    </source>
</evidence>
<evidence type="ECO:0000256" key="2">
    <source>
        <dbReference type="ARBA" id="ARBA00023169"/>
    </source>
</evidence>
<dbReference type="Proteomes" id="UP001595536">
    <property type="component" value="Unassembled WGS sequence"/>
</dbReference>
<dbReference type="EMBL" id="JBHRUV010000004">
    <property type="protein sequence ID" value="MFC3264869.1"/>
    <property type="molecule type" value="Genomic_DNA"/>
</dbReference>
<dbReference type="InterPro" id="IPR003362">
    <property type="entry name" value="Bact_transf"/>
</dbReference>
<feature type="compositionally biased region" description="Polar residues" evidence="3">
    <location>
        <begin position="1"/>
        <end position="14"/>
    </location>
</feature>
<dbReference type="RefSeq" id="WP_376832100.1">
    <property type="nucleotide sequence ID" value="NZ_JBHLWR010000006.1"/>
</dbReference>
<sequence>MSAAFRQTSPTSDASPVLAPAASWKRRRGRRAAPVPADKRVFDIAVALFLIILLAPLMALVALWVRLDSPGPVLFRQRRAGLHGAAFTLLKFRTMRPAPPPRAGAPWSARLAAIQPPPHAGAVTRAGRFLRRSRLDELPQLFNVLAGDMSLVGPRPHMYELDALFAAELPHIVLRRAALPGLTGLAQIRGRIGPTPDARAMAARLDDDLDYIRRRSLLLDVGILLATPLALLRAPGRGRAPFALSIGRHPR</sequence>
<proteinExistence type="inferred from homology"/>
<accession>A0ABV7LBG9</accession>
<feature type="region of interest" description="Disordered" evidence="3">
    <location>
        <begin position="1"/>
        <end position="20"/>
    </location>
</feature>
<dbReference type="Pfam" id="PF02397">
    <property type="entry name" value="Bac_transf"/>
    <property type="match status" value="1"/>
</dbReference>
<gene>
    <name evidence="6" type="ORF">ACFOEX_00650</name>
</gene>
<evidence type="ECO:0000256" key="3">
    <source>
        <dbReference type="SAM" id="MobiDB-lite"/>
    </source>
</evidence>
<evidence type="ECO:0000256" key="1">
    <source>
        <dbReference type="ARBA" id="ARBA00006464"/>
    </source>
</evidence>
<reference evidence="7" key="1">
    <citation type="journal article" date="2019" name="Int. J. Syst. Evol. Microbiol.">
        <title>The Global Catalogue of Microorganisms (GCM) 10K type strain sequencing project: providing services to taxonomists for standard genome sequencing and annotation.</title>
        <authorList>
            <consortium name="The Broad Institute Genomics Platform"/>
            <consortium name="The Broad Institute Genome Sequencing Center for Infectious Disease"/>
            <person name="Wu L."/>
            <person name="Ma J."/>
        </authorList>
    </citation>
    <scope>NUCLEOTIDE SEQUENCE [LARGE SCALE GENOMIC DNA]</scope>
    <source>
        <strain evidence="7">CCM 7941</strain>
    </source>
</reference>
<evidence type="ECO:0000256" key="4">
    <source>
        <dbReference type="SAM" id="Phobius"/>
    </source>
</evidence>
<keyword evidence="2" id="KW-0270">Exopolysaccharide synthesis</keyword>
<keyword evidence="4" id="KW-1133">Transmembrane helix</keyword>
<dbReference type="GO" id="GO:0016740">
    <property type="term" value="F:transferase activity"/>
    <property type="evidence" value="ECO:0007669"/>
    <property type="project" value="UniProtKB-KW"/>
</dbReference>
<comment type="similarity">
    <text evidence="1">Belongs to the bacterial sugar transferase family.</text>
</comment>
<keyword evidence="7" id="KW-1185">Reference proteome</keyword>
<dbReference type="PANTHER" id="PTHR30576:SF0">
    <property type="entry name" value="UNDECAPRENYL-PHOSPHATE N-ACETYLGALACTOSAMINYL 1-PHOSPHATE TRANSFERASE-RELATED"/>
    <property type="match status" value="1"/>
</dbReference>
<keyword evidence="4" id="KW-0812">Transmembrane</keyword>
<evidence type="ECO:0000259" key="5">
    <source>
        <dbReference type="Pfam" id="PF02397"/>
    </source>
</evidence>
<feature type="domain" description="Bacterial sugar transferase" evidence="5">
    <location>
        <begin position="39"/>
        <end position="232"/>
    </location>
</feature>
<comment type="caution">
    <text evidence="6">The sequence shown here is derived from an EMBL/GenBank/DDBJ whole genome shotgun (WGS) entry which is preliminary data.</text>
</comment>
<name>A0ABV7LBG9_9HYPH</name>
<dbReference type="EC" id="2.7.8.-" evidence="6"/>
<organism evidence="6 7">
    <name type="scientific">Camelimonas abortus</name>
    <dbReference type="NCBI Taxonomy" id="1017184"/>
    <lineage>
        <taxon>Bacteria</taxon>
        <taxon>Pseudomonadati</taxon>
        <taxon>Pseudomonadota</taxon>
        <taxon>Alphaproteobacteria</taxon>
        <taxon>Hyphomicrobiales</taxon>
        <taxon>Chelatococcaceae</taxon>
        <taxon>Camelimonas</taxon>
    </lineage>
</organism>
<dbReference type="PANTHER" id="PTHR30576">
    <property type="entry name" value="COLANIC BIOSYNTHESIS UDP-GLUCOSE LIPID CARRIER TRANSFERASE"/>
    <property type="match status" value="1"/>
</dbReference>
<protein>
    <submittedName>
        <fullName evidence="6">Sugar transferase</fullName>
        <ecNumber evidence="6">2.7.8.-</ecNumber>
    </submittedName>
</protein>
<keyword evidence="6" id="KW-0808">Transferase</keyword>
<evidence type="ECO:0000313" key="7">
    <source>
        <dbReference type="Proteomes" id="UP001595536"/>
    </source>
</evidence>
<keyword evidence="4" id="KW-0472">Membrane</keyword>